<keyword evidence="1" id="KW-0732">Signal</keyword>
<dbReference type="EMBL" id="KN880531">
    <property type="protein sequence ID" value="KIY67238.1"/>
    <property type="molecule type" value="Genomic_DNA"/>
</dbReference>
<protein>
    <recommendedName>
        <fullName evidence="4">Secreted protein</fullName>
    </recommendedName>
</protein>
<evidence type="ECO:0000313" key="3">
    <source>
        <dbReference type="Proteomes" id="UP000054007"/>
    </source>
</evidence>
<reference evidence="2 3" key="1">
    <citation type="journal article" date="2015" name="Fungal Genet. Biol.">
        <title>Evolution of novel wood decay mechanisms in Agaricales revealed by the genome sequences of Fistulina hepatica and Cylindrobasidium torrendii.</title>
        <authorList>
            <person name="Floudas D."/>
            <person name="Held B.W."/>
            <person name="Riley R."/>
            <person name="Nagy L.G."/>
            <person name="Koehler G."/>
            <person name="Ransdell A.S."/>
            <person name="Younus H."/>
            <person name="Chow J."/>
            <person name="Chiniquy J."/>
            <person name="Lipzen A."/>
            <person name="Tritt A."/>
            <person name="Sun H."/>
            <person name="Haridas S."/>
            <person name="LaButti K."/>
            <person name="Ohm R.A."/>
            <person name="Kues U."/>
            <person name="Blanchette R.A."/>
            <person name="Grigoriev I.V."/>
            <person name="Minto R.E."/>
            <person name="Hibbett D.S."/>
        </authorList>
    </citation>
    <scope>NUCLEOTIDE SEQUENCE [LARGE SCALE GENOMIC DNA]</scope>
    <source>
        <strain evidence="2 3">FP15055 ss-10</strain>
    </source>
</reference>
<evidence type="ECO:0008006" key="4">
    <source>
        <dbReference type="Google" id="ProtNLM"/>
    </source>
</evidence>
<feature type="signal peptide" evidence="1">
    <location>
        <begin position="1"/>
        <end position="23"/>
    </location>
</feature>
<organism evidence="2 3">
    <name type="scientific">Cylindrobasidium torrendii FP15055 ss-10</name>
    <dbReference type="NCBI Taxonomy" id="1314674"/>
    <lineage>
        <taxon>Eukaryota</taxon>
        <taxon>Fungi</taxon>
        <taxon>Dikarya</taxon>
        <taxon>Basidiomycota</taxon>
        <taxon>Agaricomycotina</taxon>
        <taxon>Agaricomycetes</taxon>
        <taxon>Agaricomycetidae</taxon>
        <taxon>Agaricales</taxon>
        <taxon>Marasmiineae</taxon>
        <taxon>Physalacriaceae</taxon>
        <taxon>Cylindrobasidium</taxon>
    </lineage>
</organism>
<name>A0A0D7B9L6_9AGAR</name>
<accession>A0A0D7B9L6</accession>
<keyword evidence="3" id="KW-1185">Reference proteome</keyword>
<evidence type="ECO:0000313" key="2">
    <source>
        <dbReference type="EMBL" id="KIY67238.1"/>
    </source>
</evidence>
<dbReference type="AlphaFoldDB" id="A0A0D7B9L6"/>
<gene>
    <name evidence="2" type="ORF">CYLTODRAFT_422723</name>
</gene>
<feature type="chain" id="PRO_5002316980" description="Secreted protein" evidence="1">
    <location>
        <begin position="24"/>
        <end position="88"/>
    </location>
</feature>
<evidence type="ECO:0000256" key="1">
    <source>
        <dbReference type="SAM" id="SignalP"/>
    </source>
</evidence>
<sequence>MLWRTTGWRVLFLLHGRTTLNSARMSTSIPVVPFHAASLSHVYTRNMHMRISDKATVQSNWIIATYQFAHHHQNASIQSVSGNPYMDA</sequence>
<proteinExistence type="predicted"/>
<dbReference type="Proteomes" id="UP000054007">
    <property type="component" value="Unassembled WGS sequence"/>
</dbReference>